<protein>
    <submittedName>
        <fullName evidence="1">Uncharacterized protein</fullName>
    </submittedName>
</protein>
<name>A0ABQ9ID98_9NEOP</name>
<evidence type="ECO:0000313" key="2">
    <source>
        <dbReference type="Proteomes" id="UP001159363"/>
    </source>
</evidence>
<dbReference type="Proteomes" id="UP001159363">
    <property type="component" value="Chromosome 2"/>
</dbReference>
<dbReference type="InterPro" id="IPR036085">
    <property type="entry name" value="PAZ_dom_sf"/>
</dbReference>
<organism evidence="1 2">
    <name type="scientific">Dryococelus australis</name>
    <dbReference type="NCBI Taxonomy" id="614101"/>
    <lineage>
        <taxon>Eukaryota</taxon>
        <taxon>Metazoa</taxon>
        <taxon>Ecdysozoa</taxon>
        <taxon>Arthropoda</taxon>
        <taxon>Hexapoda</taxon>
        <taxon>Insecta</taxon>
        <taxon>Pterygota</taxon>
        <taxon>Neoptera</taxon>
        <taxon>Polyneoptera</taxon>
        <taxon>Phasmatodea</taxon>
        <taxon>Verophasmatodea</taxon>
        <taxon>Anareolatae</taxon>
        <taxon>Phasmatidae</taxon>
        <taxon>Eurycanthinae</taxon>
        <taxon>Dryococelus</taxon>
    </lineage>
</organism>
<dbReference type="SUPFAM" id="SSF101690">
    <property type="entry name" value="PAZ domain"/>
    <property type="match status" value="1"/>
</dbReference>
<sequence>MTYLTSTHPASDVTVTISVQFKRQKRLGECIHLYNVLFKRIMKELQMSRHGRHHFNPKDAQVIPQYKLEVWPGCITAVDEYEGGIQLCFDASHRVLRKQSVKEFM</sequence>
<proteinExistence type="predicted"/>
<evidence type="ECO:0000313" key="1">
    <source>
        <dbReference type="EMBL" id="KAJ8893858.1"/>
    </source>
</evidence>
<comment type="caution">
    <text evidence="1">The sequence shown here is derived from an EMBL/GenBank/DDBJ whole genome shotgun (WGS) entry which is preliminary data.</text>
</comment>
<accession>A0ABQ9ID98</accession>
<dbReference type="EMBL" id="JARBHB010000002">
    <property type="protein sequence ID" value="KAJ8893858.1"/>
    <property type="molecule type" value="Genomic_DNA"/>
</dbReference>
<gene>
    <name evidence="1" type="ORF">PR048_006459</name>
</gene>
<keyword evidence="2" id="KW-1185">Reference proteome</keyword>
<reference evidence="1 2" key="1">
    <citation type="submission" date="2023-02" db="EMBL/GenBank/DDBJ databases">
        <title>LHISI_Scaffold_Assembly.</title>
        <authorList>
            <person name="Stuart O.P."/>
            <person name="Cleave R."/>
            <person name="Magrath M.J.L."/>
            <person name="Mikheyev A.S."/>
        </authorList>
    </citation>
    <scope>NUCLEOTIDE SEQUENCE [LARGE SCALE GENOMIC DNA]</scope>
    <source>
        <strain evidence="1">Daus_M_001</strain>
        <tissue evidence="1">Leg muscle</tissue>
    </source>
</reference>